<sequence length="67" mass="7234">MSQSATEKSSTTGVASLFILHRSPLSLPPLLYVLSILWQMVSKSRIAPSTTIPAPLWASLRAPTEPT</sequence>
<name>A0A0D0DVT7_9AGAM</name>
<reference evidence="2" key="2">
    <citation type="submission" date="2015-01" db="EMBL/GenBank/DDBJ databases">
        <title>Evolutionary Origins and Diversification of the Mycorrhizal Mutualists.</title>
        <authorList>
            <consortium name="DOE Joint Genome Institute"/>
            <consortium name="Mycorrhizal Genomics Consortium"/>
            <person name="Kohler A."/>
            <person name="Kuo A."/>
            <person name="Nagy L.G."/>
            <person name="Floudas D."/>
            <person name="Copeland A."/>
            <person name="Barry K.W."/>
            <person name="Cichocki N."/>
            <person name="Veneault-Fourrey C."/>
            <person name="LaButti K."/>
            <person name="Lindquist E.A."/>
            <person name="Lipzen A."/>
            <person name="Lundell T."/>
            <person name="Morin E."/>
            <person name="Murat C."/>
            <person name="Riley R."/>
            <person name="Ohm R."/>
            <person name="Sun H."/>
            <person name="Tunlid A."/>
            <person name="Henrissat B."/>
            <person name="Grigoriev I.V."/>
            <person name="Hibbett D.S."/>
            <person name="Martin F."/>
        </authorList>
    </citation>
    <scope>NUCLEOTIDE SEQUENCE [LARGE SCALE GENOMIC DNA]</scope>
    <source>
        <strain evidence="2">Ve08.2h10</strain>
    </source>
</reference>
<protein>
    <submittedName>
        <fullName evidence="1">Uncharacterized protein</fullName>
    </submittedName>
</protein>
<dbReference type="EMBL" id="KN825161">
    <property type="protein sequence ID" value="KIK93731.1"/>
    <property type="molecule type" value="Genomic_DNA"/>
</dbReference>
<keyword evidence="2" id="KW-1185">Reference proteome</keyword>
<dbReference type="HOGENOM" id="CLU_2813140_0_0_1"/>
<reference evidence="1 2" key="1">
    <citation type="submission" date="2014-04" db="EMBL/GenBank/DDBJ databases">
        <authorList>
            <consortium name="DOE Joint Genome Institute"/>
            <person name="Kuo A."/>
            <person name="Kohler A."/>
            <person name="Jargeat P."/>
            <person name="Nagy L.G."/>
            <person name="Floudas D."/>
            <person name="Copeland A."/>
            <person name="Barry K.W."/>
            <person name="Cichocki N."/>
            <person name="Veneault-Fourrey C."/>
            <person name="LaButti K."/>
            <person name="Lindquist E.A."/>
            <person name="Lipzen A."/>
            <person name="Lundell T."/>
            <person name="Morin E."/>
            <person name="Murat C."/>
            <person name="Sun H."/>
            <person name="Tunlid A."/>
            <person name="Henrissat B."/>
            <person name="Grigoriev I.V."/>
            <person name="Hibbett D.S."/>
            <person name="Martin F."/>
            <person name="Nordberg H.P."/>
            <person name="Cantor M.N."/>
            <person name="Hua S.X."/>
        </authorList>
    </citation>
    <scope>NUCLEOTIDE SEQUENCE [LARGE SCALE GENOMIC DNA]</scope>
    <source>
        <strain evidence="1 2">Ve08.2h10</strain>
    </source>
</reference>
<dbReference type="Proteomes" id="UP000054538">
    <property type="component" value="Unassembled WGS sequence"/>
</dbReference>
<dbReference type="AlphaFoldDB" id="A0A0D0DVT7"/>
<evidence type="ECO:0000313" key="1">
    <source>
        <dbReference type="EMBL" id="KIK93731.1"/>
    </source>
</evidence>
<accession>A0A0D0DVT7</accession>
<organism evidence="1 2">
    <name type="scientific">Paxillus rubicundulus Ve08.2h10</name>
    <dbReference type="NCBI Taxonomy" id="930991"/>
    <lineage>
        <taxon>Eukaryota</taxon>
        <taxon>Fungi</taxon>
        <taxon>Dikarya</taxon>
        <taxon>Basidiomycota</taxon>
        <taxon>Agaricomycotina</taxon>
        <taxon>Agaricomycetes</taxon>
        <taxon>Agaricomycetidae</taxon>
        <taxon>Boletales</taxon>
        <taxon>Paxilineae</taxon>
        <taxon>Paxillaceae</taxon>
        <taxon>Paxillus</taxon>
    </lineage>
</organism>
<dbReference type="InParanoid" id="A0A0D0DVT7"/>
<evidence type="ECO:0000313" key="2">
    <source>
        <dbReference type="Proteomes" id="UP000054538"/>
    </source>
</evidence>
<proteinExistence type="predicted"/>
<gene>
    <name evidence="1" type="ORF">PAXRUDRAFT_496109</name>
</gene>